<comment type="caution">
    <text evidence="9">Lacks conserved residue(s) required for the propagation of feature annotation.</text>
</comment>
<proteinExistence type="inferred from homology"/>
<comment type="catalytic activity">
    <reaction evidence="9">
        <text>(6R)-5,10-methylene-5,6,7,8-tetrahydrofolate + glycine + H2O = (6S)-5,6,7,8-tetrahydrofolate + L-serine</text>
        <dbReference type="Rhea" id="RHEA:15481"/>
        <dbReference type="ChEBI" id="CHEBI:15377"/>
        <dbReference type="ChEBI" id="CHEBI:15636"/>
        <dbReference type="ChEBI" id="CHEBI:33384"/>
        <dbReference type="ChEBI" id="CHEBI:57305"/>
        <dbReference type="ChEBI" id="CHEBI:57453"/>
        <dbReference type="EC" id="2.1.2.1"/>
    </reaction>
</comment>
<dbReference type="SUPFAM" id="SSF53383">
    <property type="entry name" value="PLP-dependent transferases"/>
    <property type="match status" value="1"/>
</dbReference>
<evidence type="ECO:0000256" key="2">
    <source>
        <dbReference type="ARBA" id="ARBA00004496"/>
    </source>
</evidence>
<dbReference type="UniPathway" id="UPA00288">
    <property type="reaction ID" value="UER01023"/>
</dbReference>
<dbReference type="HAMAP" id="MF_00051">
    <property type="entry name" value="SHMT"/>
    <property type="match status" value="1"/>
</dbReference>
<dbReference type="Pfam" id="PF00464">
    <property type="entry name" value="SHMT"/>
    <property type="match status" value="1"/>
</dbReference>
<dbReference type="GO" id="GO:0030170">
    <property type="term" value="F:pyridoxal phosphate binding"/>
    <property type="evidence" value="ECO:0007669"/>
    <property type="project" value="UniProtKB-UniRule"/>
</dbReference>
<dbReference type="InterPro" id="IPR015421">
    <property type="entry name" value="PyrdxlP-dep_Trfase_major"/>
</dbReference>
<evidence type="ECO:0000256" key="7">
    <source>
        <dbReference type="ARBA" id="ARBA00022679"/>
    </source>
</evidence>
<accession>A0A811T1I5</accession>
<dbReference type="EMBL" id="CAJHIR010000002">
    <property type="protein sequence ID" value="CAD6491056.1"/>
    <property type="molecule type" value="Genomic_DNA"/>
</dbReference>
<dbReference type="InterPro" id="IPR015424">
    <property type="entry name" value="PyrdxlP-dep_Trfase"/>
</dbReference>
<keyword evidence="9" id="KW-0028">Amino-acid biosynthesis</keyword>
<organism evidence="12 13">
    <name type="scientific">Candidatus Argoarchaeum ethanivorans</name>
    <dbReference type="NCBI Taxonomy" id="2608793"/>
    <lineage>
        <taxon>Archaea</taxon>
        <taxon>Methanobacteriati</taxon>
        <taxon>Methanobacteriota</taxon>
        <taxon>Stenosarchaea group</taxon>
        <taxon>Methanomicrobia</taxon>
        <taxon>Methanosarcinales</taxon>
        <taxon>Methanosarcinales incertae sedis</taxon>
        <taxon>GOM Arc I cluster</taxon>
        <taxon>Candidatus Argoarchaeum</taxon>
    </lineage>
</organism>
<protein>
    <recommendedName>
        <fullName evidence="9">Serine hydroxymethyltransferase</fullName>
        <shortName evidence="9">SHMT</shortName>
        <shortName evidence="9">Serine methylase</shortName>
        <ecNumber evidence="9">2.1.2.1</ecNumber>
    </recommendedName>
</protein>
<comment type="subunit">
    <text evidence="4 9">Homodimer.</text>
</comment>
<dbReference type="UniPathway" id="UPA00193"/>
<feature type="binding site" evidence="9">
    <location>
        <position position="118"/>
    </location>
    <ligand>
        <name>(6S)-5,6,7,8-tetrahydrofolate</name>
        <dbReference type="ChEBI" id="CHEBI:57453"/>
    </ligand>
</feature>
<keyword evidence="6 9" id="KW-0554">One-carbon metabolism</keyword>
<dbReference type="InterPro" id="IPR049943">
    <property type="entry name" value="Ser_HO-MeTrfase-like"/>
</dbReference>
<feature type="site" description="Plays an important role in substrate specificity" evidence="9">
    <location>
        <position position="226"/>
    </location>
</feature>
<comment type="subcellular location">
    <subcellularLocation>
        <location evidence="2 9">Cytoplasm</location>
    </subcellularLocation>
</comment>
<evidence type="ECO:0000256" key="8">
    <source>
        <dbReference type="ARBA" id="ARBA00022898"/>
    </source>
</evidence>
<dbReference type="GO" id="GO:0032259">
    <property type="term" value="P:methylation"/>
    <property type="evidence" value="ECO:0007669"/>
    <property type="project" value="UniProtKB-KW"/>
</dbReference>
<keyword evidence="7 9" id="KW-0808">Transferase</keyword>
<dbReference type="GO" id="GO:0004372">
    <property type="term" value="F:glycine hydroxymethyltransferase activity"/>
    <property type="evidence" value="ECO:0007669"/>
    <property type="project" value="UniProtKB-UniRule"/>
</dbReference>
<dbReference type="FunFam" id="3.40.640.10:FF:000001">
    <property type="entry name" value="Serine hydroxymethyltransferase"/>
    <property type="match status" value="1"/>
</dbReference>
<dbReference type="PANTHER" id="PTHR11680">
    <property type="entry name" value="SERINE HYDROXYMETHYLTRANSFERASE"/>
    <property type="match status" value="1"/>
</dbReference>
<comment type="function">
    <text evidence="9">Catalyzes the reversible interconversion of serine and glycine with tetrahydrofolate (THF) serving as the one-carbon carrier. Also exhibits THF-independent aldolase activity toward beta-hydroxyamino acids, producing glycine and aldehydes, via a retro-aldol mechanism.</text>
</comment>
<dbReference type="InterPro" id="IPR039429">
    <property type="entry name" value="SHMT-like_dom"/>
</dbReference>
<dbReference type="EC" id="2.1.2.1" evidence="9"/>
<keyword evidence="8 9" id="KW-0663">Pyridoxal phosphate</keyword>
<sequence>MASYITNVDPEIAEIMRLETEKQEHKINLIASENYISKAIMEAQGSVMTNKYAEGYPGKRYYGGCEYVDMAENLAIERAKQLFGAEHVNVQPHSGTAANMAVYFAVLDFNDTILSMDLSHGGHLSHGSPVSFSGKFYKVAPYGVDKQTETIDYDNLAELARTHKPKLIVAGASAYPRLLDFKRFREIADDVGAYLMADIAHIAGLIAAGVHPSPVPYADFVTTTTHKTLRGARGGVILCKEEHAKIIDKTIFPGIQGGPLMHAIAAKAVTFKEAQTPAFVEYQKQIVKNAKAVAEELGNNGMRLVAGGTDTHLMLVDLTEYDLTGKDAEAFLSKVDIILNKNTIPFETRGPFITSGIRVGTPAVTTRGMKEYEMRIIADCISDAIHNRYDAAKLDRISDQVHELCKQYPVLV</sequence>
<comment type="pathway">
    <text evidence="9">One-carbon metabolism; tetrahydrofolate interconversion.</text>
</comment>
<reference evidence="12" key="1">
    <citation type="submission" date="2020-10" db="EMBL/GenBank/DDBJ databases">
        <authorList>
            <person name="Hahn C.J."/>
            <person name="Laso-Perez R."/>
            <person name="Vulcano F."/>
            <person name="Vaziourakis K.-M."/>
            <person name="Stokke R."/>
            <person name="Steen I.H."/>
            <person name="Teske A."/>
            <person name="Boetius A."/>
            <person name="Liebeke M."/>
            <person name="Amann R."/>
            <person name="Knittel K."/>
        </authorList>
    </citation>
    <scope>NUCLEOTIDE SEQUENCE</scope>
    <source>
        <strain evidence="12">Gfbio:e3339647-f889-4370-9287-4fb5cb688e4c:AG392J18_GoMArc1</strain>
    </source>
</reference>
<dbReference type="Proteomes" id="UP000612009">
    <property type="component" value="Unassembled WGS sequence"/>
</dbReference>
<comment type="caution">
    <text evidence="12">The sequence shown here is derived from an EMBL/GenBank/DDBJ whole genome shotgun (WGS) entry which is preliminary data.</text>
</comment>
<evidence type="ECO:0000256" key="1">
    <source>
        <dbReference type="ARBA" id="ARBA00001933"/>
    </source>
</evidence>
<gene>
    <name evidence="9 12" type="primary">glyA</name>
    <name evidence="12" type="ORF">LAKADJCE_00055</name>
</gene>
<dbReference type="GO" id="GO:0035999">
    <property type="term" value="P:tetrahydrofolate interconversion"/>
    <property type="evidence" value="ECO:0007669"/>
    <property type="project" value="UniProtKB-UniRule"/>
</dbReference>
<evidence type="ECO:0000256" key="6">
    <source>
        <dbReference type="ARBA" id="ARBA00022563"/>
    </source>
</evidence>
<feature type="binding site" evidence="9">
    <location>
        <begin position="122"/>
        <end position="124"/>
    </location>
    <ligand>
        <name>(6S)-5,6,7,8-tetrahydrofolate</name>
        <dbReference type="ChEBI" id="CHEBI:57453"/>
    </ligand>
</feature>
<evidence type="ECO:0000259" key="11">
    <source>
        <dbReference type="Pfam" id="PF00464"/>
    </source>
</evidence>
<keyword evidence="5 9" id="KW-0963">Cytoplasm</keyword>
<dbReference type="GO" id="GO:0008168">
    <property type="term" value="F:methyltransferase activity"/>
    <property type="evidence" value="ECO:0007669"/>
    <property type="project" value="UniProtKB-KW"/>
</dbReference>
<dbReference type="PROSITE" id="PS00096">
    <property type="entry name" value="SHMT"/>
    <property type="match status" value="1"/>
</dbReference>
<evidence type="ECO:0000256" key="4">
    <source>
        <dbReference type="ARBA" id="ARBA00011738"/>
    </source>
</evidence>
<dbReference type="NCBIfam" id="NF000586">
    <property type="entry name" value="PRK00011.1"/>
    <property type="match status" value="1"/>
</dbReference>
<dbReference type="PANTHER" id="PTHR11680:SF35">
    <property type="entry name" value="SERINE HYDROXYMETHYLTRANSFERASE 1"/>
    <property type="match status" value="1"/>
</dbReference>
<evidence type="ECO:0000256" key="9">
    <source>
        <dbReference type="HAMAP-Rule" id="MF_00051"/>
    </source>
</evidence>
<keyword evidence="12" id="KW-0489">Methyltransferase</keyword>
<dbReference type="AlphaFoldDB" id="A0A811T1I5"/>
<dbReference type="InterPro" id="IPR019798">
    <property type="entry name" value="Ser_HO-MeTrfase_PLP_BS"/>
</dbReference>
<comment type="similarity">
    <text evidence="3 9">Belongs to the SHMT family.</text>
</comment>
<dbReference type="Gene3D" id="3.90.1150.10">
    <property type="entry name" value="Aspartate Aminotransferase, domain 1"/>
    <property type="match status" value="1"/>
</dbReference>
<evidence type="ECO:0000313" key="13">
    <source>
        <dbReference type="Proteomes" id="UP000612009"/>
    </source>
</evidence>
<dbReference type="PIRSF" id="PIRSF000412">
    <property type="entry name" value="SHMT"/>
    <property type="match status" value="1"/>
</dbReference>
<evidence type="ECO:0000256" key="3">
    <source>
        <dbReference type="ARBA" id="ARBA00006376"/>
    </source>
</evidence>
<evidence type="ECO:0000313" key="12">
    <source>
        <dbReference type="EMBL" id="CAD6491056.1"/>
    </source>
</evidence>
<dbReference type="InterPro" id="IPR001085">
    <property type="entry name" value="Ser_HO-MeTrfase"/>
</dbReference>
<feature type="modified residue" description="N6-(pyridoxal phosphate)lysine" evidence="9 10">
    <location>
        <position position="227"/>
    </location>
</feature>
<comment type="cofactor">
    <cofactor evidence="1 9 10">
        <name>pyridoxal 5'-phosphate</name>
        <dbReference type="ChEBI" id="CHEBI:597326"/>
    </cofactor>
</comment>
<evidence type="ECO:0000256" key="10">
    <source>
        <dbReference type="PIRSR" id="PIRSR000412-50"/>
    </source>
</evidence>
<comment type="pathway">
    <text evidence="9">Amino-acid biosynthesis; glycine biosynthesis; glycine from L-serine: step 1/1.</text>
</comment>
<dbReference type="CDD" id="cd00378">
    <property type="entry name" value="SHMT"/>
    <property type="match status" value="1"/>
</dbReference>
<dbReference type="Gene3D" id="3.40.640.10">
    <property type="entry name" value="Type I PLP-dependent aspartate aminotransferase-like (Major domain)"/>
    <property type="match status" value="1"/>
</dbReference>
<feature type="domain" description="Serine hydroxymethyltransferase-like" evidence="11">
    <location>
        <begin position="6"/>
        <end position="381"/>
    </location>
</feature>
<dbReference type="GO" id="GO:0019264">
    <property type="term" value="P:glycine biosynthetic process from serine"/>
    <property type="evidence" value="ECO:0007669"/>
    <property type="project" value="UniProtKB-UniRule"/>
</dbReference>
<feature type="binding site" evidence="9">
    <location>
        <position position="241"/>
    </location>
    <ligand>
        <name>(6S)-5,6,7,8-tetrahydrofolate</name>
        <dbReference type="ChEBI" id="CHEBI:57453"/>
    </ligand>
</feature>
<name>A0A811T1I5_9EURY</name>
<evidence type="ECO:0000256" key="5">
    <source>
        <dbReference type="ARBA" id="ARBA00022490"/>
    </source>
</evidence>
<dbReference type="GO" id="GO:0005829">
    <property type="term" value="C:cytosol"/>
    <property type="evidence" value="ECO:0007669"/>
    <property type="project" value="TreeGrafter"/>
</dbReference>
<dbReference type="InterPro" id="IPR015422">
    <property type="entry name" value="PyrdxlP-dep_Trfase_small"/>
</dbReference>